<dbReference type="EMBL" id="CP111019">
    <property type="protein sequence ID" value="WAR11285.1"/>
    <property type="molecule type" value="Genomic_DNA"/>
</dbReference>
<evidence type="ECO:0000313" key="3">
    <source>
        <dbReference type="Proteomes" id="UP001164746"/>
    </source>
</evidence>
<sequence length="78" mass="8834">MGGYSSTEEQTPVTSMTDDEAQSEHEPDYTTKGQHRSKVVLVMFHKTAGSKTPVEVYMYTFKHAEVARELHVPFKLNS</sequence>
<evidence type="ECO:0000313" key="2">
    <source>
        <dbReference type="EMBL" id="WAR11285.1"/>
    </source>
</evidence>
<gene>
    <name evidence="2" type="ORF">MAR_025465</name>
</gene>
<organism evidence="2 3">
    <name type="scientific">Mya arenaria</name>
    <name type="common">Soft-shell clam</name>
    <dbReference type="NCBI Taxonomy" id="6604"/>
    <lineage>
        <taxon>Eukaryota</taxon>
        <taxon>Metazoa</taxon>
        <taxon>Spiralia</taxon>
        <taxon>Lophotrochozoa</taxon>
        <taxon>Mollusca</taxon>
        <taxon>Bivalvia</taxon>
        <taxon>Autobranchia</taxon>
        <taxon>Heteroconchia</taxon>
        <taxon>Euheterodonta</taxon>
        <taxon>Imparidentia</taxon>
        <taxon>Neoheterodontei</taxon>
        <taxon>Myida</taxon>
        <taxon>Myoidea</taxon>
        <taxon>Myidae</taxon>
        <taxon>Mya</taxon>
    </lineage>
</organism>
<dbReference type="Proteomes" id="UP001164746">
    <property type="component" value="Chromosome 8"/>
</dbReference>
<proteinExistence type="predicted"/>
<keyword evidence="3" id="KW-1185">Reference proteome</keyword>
<accession>A0ABY7EMR2</accession>
<reference evidence="2" key="1">
    <citation type="submission" date="2022-11" db="EMBL/GenBank/DDBJ databases">
        <title>Centuries of genome instability and evolution in soft-shell clam transmissible cancer (bioRxiv).</title>
        <authorList>
            <person name="Hart S.F.M."/>
            <person name="Yonemitsu M.A."/>
            <person name="Giersch R.M."/>
            <person name="Beal B.F."/>
            <person name="Arriagada G."/>
            <person name="Davis B.W."/>
            <person name="Ostrander E.A."/>
            <person name="Goff S.P."/>
            <person name="Metzger M.J."/>
        </authorList>
    </citation>
    <scope>NUCLEOTIDE SEQUENCE</scope>
    <source>
        <strain evidence="2">MELC-2E11</strain>
        <tissue evidence="2">Siphon/mantle</tissue>
    </source>
</reference>
<protein>
    <submittedName>
        <fullName evidence="2">Uncharacterized protein</fullName>
    </submittedName>
</protein>
<feature type="region of interest" description="Disordered" evidence="1">
    <location>
        <begin position="1"/>
        <end position="34"/>
    </location>
</feature>
<feature type="compositionally biased region" description="Polar residues" evidence="1">
    <location>
        <begin position="1"/>
        <end position="16"/>
    </location>
</feature>
<name>A0ABY7EMR2_MYAAR</name>
<evidence type="ECO:0000256" key="1">
    <source>
        <dbReference type="SAM" id="MobiDB-lite"/>
    </source>
</evidence>